<accession>A0A6J5NX40</accession>
<name>A0A6J5NX40_9CAUD</name>
<gene>
    <name evidence="1" type="ORF">UFOVP813_15</name>
</gene>
<dbReference type="EMBL" id="LR796743">
    <property type="protein sequence ID" value="CAB4163342.1"/>
    <property type="molecule type" value="Genomic_DNA"/>
</dbReference>
<proteinExistence type="predicted"/>
<evidence type="ECO:0000313" key="1">
    <source>
        <dbReference type="EMBL" id="CAB4163342.1"/>
    </source>
</evidence>
<reference evidence="1" key="1">
    <citation type="submission" date="2020-04" db="EMBL/GenBank/DDBJ databases">
        <authorList>
            <person name="Chiriac C."/>
            <person name="Salcher M."/>
            <person name="Ghai R."/>
            <person name="Kavagutti S V."/>
        </authorList>
    </citation>
    <scope>NUCLEOTIDE SEQUENCE</scope>
</reference>
<sequence>MIAGKAGGALPPSIAMTFRDESSTDAIVVGDELNRLITITHSGATPVDLWVLLQADAAIPVGIPIIVRQGGTGAVRISRDDEAITILSASPVRVLSVKDSTCVLMRLPGEDQNTWLLSGMPAGRYQLGNIGEGVTLDPSYGSVQLCYPLNTDTTFSILNDPEANEGDTLTLVVGWTNEALDLDFNAAIKRSAAIDALLPMTLTIYKSYSLHFLYRGGYWVIQSIDGPTDERID</sequence>
<organism evidence="1">
    <name type="scientific">uncultured Caudovirales phage</name>
    <dbReference type="NCBI Taxonomy" id="2100421"/>
    <lineage>
        <taxon>Viruses</taxon>
        <taxon>Duplodnaviria</taxon>
        <taxon>Heunggongvirae</taxon>
        <taxon>Uroviricota</taxon>
        <taxon>Caudoviricetes</taxon>
        <taxon>Peduoviridae</taxon>
        <taxon>Maltschvirus</taxon>
        <taxon>Maltschvirus maltsch</taxon>
    </lineage>
</organism>
<protein>
    <submittedName>
        <fullName evidence="1">Uncharacterized protein</fullName>
    </submittedName>
</protein>